<keyword evidence="3" id="KW-1185">Reference proteome</keyword>
<dbReference type="EMBL" id="CP071795">
    <property type="protein sequence ID" value="QTD38978.1"/>
    <property type="molecule type" value="Genomic_DNA"/>
</dbReference>
<name>A0ABX7SZP4_9FLAO</name>
<proteinExistence type="predicted"/>
<gene>
    <name evidence="2" type="ORF">JL193_06925</name>
</gene>
<protein>
    <submittedName>
        <fullName evidence="2">Endoxylanase</fullName>
    </submittedName>
</protein>
<reference evidence="2 3" key="1">
    <citation type="submission" date="2021-03" db="EMBL/GenBank/DDBJ databases">
        <title>Complete genome of Polaribacter_sp.G4M1.</title>
        <authorList>
            <person name="Jeong S.W."/>
            <person name="Bae J.W."/>
        </authorList>
    </citation>
    <scope>NUCLEOTIDE SEQUENCE [LARGE SCALE GENOMIC DNA]</scope>
    <source>
        <strain evidence="2 3">G4M1</strain>
    </source>
</reference>
<dbReference type="Proteomes" id="UP000663935">
    <property type="component" value="Chromosome"/>
</dbReference>
<organism evidence="2 3">
    <name type="scientific">Polaribacter batillariae</name>
    <dbReference type="NCBI Taxonomy" id="2808900"/>
    <lineage>
        <taxon>Bacteria</taxon>
        <taxon>Pseudomonadati</taxon>
        <taxon>Bacteroidota</taxon>
        <taxon>Flavobacteriia</taxon>
        <taxon>Flavobacteriales</taxon>
        <taxon>Flavobacteriaceae</taxon>
    </lineage>
</organism>
<dbReference type="Pfam" id="PF06452">
    <property type="entry name" value="CBM9_1"/>
    <property type="match status" value="1"/>
</dbReference>
<evidence type="ECO:0000313" key="3">
    <source>
        <dbReference type="Proteomes" id="UP000663935"/>
    </source>
</evidence>
<sequence length="212" mass="24779">MSEKYQVKKIERGKLIVSGKADSIFWNKAYIINGLLSPWSICDGNKTVFKALWDDDFFFFAFIANDSDPYIDNTDNSKYSINNSDRIELFFRTNSIMNPYYCLEIDPTPRIMDFKAKPNKNFDFNWNWPKSDIQVKSSKTNTNFIVEGKISIKSLITFNLLIENRLEVGVYRAKYTLNSNSLYEPNWFTWIDPKTKTPNFHTSSSFGVFILL</sequence>
<feature type="domain" description="Carbohydrate-binding" evidence="1">
    <location>
        <begin position="18"/>
        <end position="211"/>
    </location>
</feature>
<dbReference type="InterPro" id="IPR010502">
    <property type="entry name" value="Carb-bd_dom_fam9"/>
</dbReference>
<accession>A0ABX7SZP4</accession>
<dbReference type="RefSeq" id="WP_207973090.1">
    <property type="nucleotide sequence ID" value="NZ_CP071795.1"/>
</dbReference>
<dbReference type="SUPFAM" id="SSF49344">
    <property type="entry name" value="CBD9-like"/>
    <property type="match status" value="1"/>
</dbReference>
<dbReference type="Gene3D" id="2.60.40.1190">
    <property type="match status" value="1"/>
</dbReference>
<evidence type="ECO:0000259" key="1">
    <source>
        <dbReference type="Pfam" id="PF06452"/>
    </source>
</evidence>
<evidence type="ECO:0000313" key="2">
    <source>
        <dbReference type="EMBL" id="QTD38978.1"/>
    </source>
</evidence>